<reference evidence="10" key="1">
    <citation type="submission" date="2023-10" db="EMBL/GenBank/DDBJ databases">
        <title>Genome assembly of Pristionchus species.</title>
        <authorList>
            <person name="Yoshida K."/>
            <person name="Sommer R.J."/>
        </authorList>
    </citation>
    <scope>NUCLEOTIDE SEQUENCE</scope>
    <source>
        <strain evidence="10">RS5133</strain>
    </source>
</reference>
<keyword evidence="7" id="KW-0732">Signal</keyword>
<feature type="non-terminal residue" evidence="10">
    <location>
        <position position="1"/>
    </location>
</feature>
<dbReference type="GO" id="GO:0036498">
    <property type="term" value="P:IRE1-mediated unfolded protein response"/>
    <property type="evidence" value="ECO:0007669"/>
    <property type="project" value="TreeGrafter"/>
</dbReference>
<feature type="domain" description="Thioredoxin" evidence="9">
    <location>
        <begin position="668"/>
        <end position="779"/>
    </location>
</feature>
<dbReference type="InterPro" id="IPR036869">
    <property type="entry name" value="J_dom_sf"/>
</dbReference>
<dbReference type="InterPro" id="IPR035674">
    <property type="entry name" value="ERdj5_TRX_C"/>
</dbReference>
<dbReference type="Pfam" id="PF00226">
    <property type="entry name" value="DnaJ"/>
    <property type="match status" value="1"/>
</dbReference>
<evidence type="ECO:0000313" key="11">
    <source>
        <dbReference type="Proteomes" id="UP001432322"/>
    </source>
</evidence>
<dbReference type="EMBL" id="BTSY01000005">
    <property type="protein sequence ID" value="GMT26955.1"/>
    <property type="molecule type" value="Genomic_DNA"/>
</dbReference>
<dbReference type="GO" id="GO:0005789">
    <property type="term" value="C:endoplasmic reticulum membrane"/>
    <property type="evidence" value="ECO:0007669"/>
    <property type="project" value="UniProtKB-SubCell"/>
</dbReference>
<dbReference type="PROSITE" id="PS00194">
    <property type="entry name" value="THIOREDOXIN_1"/>
    <property type="match status" value="1"/>
</dbReference>
<evidence type="ECO:0000256" key="4">
    <source>
        <dbReference type="ARBA" id="ARBA00023006"/>
    </source>
</evidence>
<evidence type="ECO:0000259" key="9">
    <source>
        <dbReference type="PROSITE" id="PS51352"/>
    </source>
</evidence>
<dbReference type="FunFam" id="1.10.287.110:FF:000029">
    <property type="entry name" value="DnaJ homolog subfamily C member 10"/>
    <property type="match status" value="1"/>
</dbReference>
<dbReference type="AlphaFoldDB" id="A0AAV5W995"/>
<dbReference type="InterPro" id="IPR017937">
    <property type="entry name" value="Thioredoxin_CS"/>
</dbReference>
<dbReference type="PROSITE" id="PS00636">
    <property type="entry name" value="DNAJ_1"/>
    <property type="match status" value="1"/>
</dbReference>
<evidence type="ECO:0000256" key="2">
    <source>
        <dbReference type="ARBA" id="ARBA00020920"/>
    </source>
</evidence>
<evidence type="ECO:0000256" key="7">
    <source>
        <dbReference type="SAM" id="SignalP"/>
    </source>
</evidence>
<dbReference type="CDD" id="cd03004">
    <property type="entry name" value="PDI_a_ERdj5_C"/>
    <property type="match status" value="1"/>
</dbReference>
<protein>
    <recommendedName>
        <fullName evidence="2">DnaJ homolog subfamily C member 10</fullName>
    </recommendedName>
    <alternativeName>
        <fullName evidence="3">DnaJ homolog subfamily C member 16</fullName>
    </alternativeName>
    <alternativeName>
        <fullName evidence="6">Endoplasmic reticulum DNA J domain-containing protein 8</fullName>
    </alternativeName>
</protein>
<evidence type="ECO:0000256" key="3">
    <source>
        <dbReference type="ARBA" id="ARBA00020921"/>
    </source>
</evidence>
<dbReference type="SUPFAM" id="SSF52833">
    <property type="entry name" value="Thioredoxin-like"/>
    <property type="match status" value="4"/>
</dbReference>
<proteinExistence type="predicted"/>
<feature type="signal peptide" evidence="7">
    <location>
        <begin position="1"/>
        <end position="21"/>
    </location>
</feature>
<dbReference type="Gene3D" id="1.10.287.110">
    <property type="entry name" value="DnaJ domain"/>
    <property type="match status" value="1"/>
</dbReference>
<dbReference type="PROSITE" id="PS50076">
    <property type="entry name" value="DNAJ_2"/>
    <property type="match status" value="1"/>
</dbReference>
<dbReference type="PANTHER" id="PTHR44340:SF1">
    <property type="entry name" value="DNAJ HOMOLOG SUBFAMILY C MEMBER 10"/>
    <property type="match status" value="1"/>
</dbReference>
<comment type="subcellular location">
    <subcellularLocation>
        <location evidence="1">Endoplasmic reticulum membrane</location>
        <topology evidence="1">Single-pass type IV membrane protein</topology>
    </subcellularLocation>
</comment>
<dbReference type="GO" id="GO:0016671">
    <property type="term" value="F:oxidoreductase activity, acting on a sulfur group of donors, disulfide as acceptor"/>
    <property type="evidence" value="ECO:0007669"/>
    <property type="project" value="TreeGrafter"/>
</dbReference>
<dbReference type="InterPro" id="IPR036249">
    <property type="entry name" value="Thioredoxin-like_sf"/>
</dbReference>
<evidence type="ECO:0000256" key="1">
    <source>
        <dbReference type="ARBA" id="ARBA00004163"/>
    </source>
</evidence>
<evidence type="ECO:0000256" key="6">
    <source>
        <dbReference type="ARBA" id="ARBA00035043"/>
    </source>
</evidence>
<keyword evidence="11" id="KW-1185">Reference proteome</keyword>
<dbReference type="GO" id="GO:0051787">
    <property type="term" value="F:misfolded protein binding"/>
    <property type="evidence" value="ECO:0007669"/>
    <property type="project" value="TreeGrafter"/>
</dbReference>
<dbReference type="GO" id="GO:0005788">
    <property type="term" value="C:endoplasmic reticulum lumen"/>
    <property type="evidence" value="ECO:0007669"/>
    <property type="project" value="TreeGrafter"/>
</dbReference>
<keyword evidence="4" id="KW-0072">Autophagy</keyword>
<feature type="domain" description="Thioredoxin" evidence="9">
    <location>
        <begin position="512"/>
        <end position="667"/>
    </location>
</feature>
<dbReference type="InterPro" id="IPR052460">
    <property type="entry name" value="ER_disulfide_reductase"/>
</dbReference>
<name>A0AAV5W995_9BILA</name>
<dbReference type="PRINTS" id="PR00625">
    <property type="entry name" value="JDOMAIN"/>
</dbReference>
<dbReference type="InterPro" id="IPR001623">
    <property type="entry name" value="DnaJ_domain"/>
</dbReference>
<gene>
    <name evidence="10" type="ORF">PFISCL1PPCAC_18252</name>
</gene>
<feature type="chain" id="PRO_5043977868" description="DnaJ homolog subfamily C member 10" evidence="7">
    <location>
        <begin position="22"/>
        <end position="787"/>
    </location>
</feature>
<dbReference type="CDD" id="cd06257">
    <property type="entry name" value="DnaJ"/>
    <property type="match status" value="1"/>
</dbReference>
<comment type="function">
    <text evidence="5">Plays an important role in regulating the size of autophagosomes during the formation process.</text>
</comment>
<dbReference type="GO" id="GO:0015035">
    <property type="term" value="F:protein-disulfide reductase activity"/>
    <property type="evidence" value="ECO:0007669"/>
    <property type="project" value="TreeGrafter"/>
</dbReference>
<evidence type="ECO:0000313" key="10">
    <source>
        <dbReference type="EMBL" id="GMT26955.1"/>
    </source>
</evidence>
<dbReference type="Proteomes" id="UP001432322">
    <property type="component" value="Unassembled WGS sequence"/>
</dbReference>
<evidence type="ECO:0000259" key="8">
    <source>
        <dbReference type="PROSITE" id="PS50076"/>
    </source>
</evidence>
<organism evidence="10 11">
    <name type="scientific">Pristionchus fissidentatus</name>
    <dbReference type="NCBI Taxonomy" id="1538716"/>
    <lineage>
        <taxon>Eukaryota</taxon>
        <taxon>Metazoa</taxon>
        <taxon>Ecdysozoa</taxon>
        <taxon>Nematoda</taxon>
        <taxon>Chromadorea</taxon>
        <taxon>Rhabditida</taxon>
        <taxon>Rhabditina</taxon>
        <taxon>Diplogasteromorpha</taxon>
        <taxon>Diplogasteroidea</taxon>
        <taxon>Neodiplogasteridae</taxon>
        <taxon>Pristionchus</taxon>
    </lineage>
</organism>
<evidence type="ECO:0000256" key="5">
    <source>
        <dbReference type="ARBA" id="ARBA00035002"/>
    </source>
</evidence>
<dbReference type="GO" id="GO:0006914">
    <property type="term" value="P:autophagy"/>
    <property type="evidence" value="ECO:0007669"/>
    <property type="project" value="UniProtKB-KW"/>
</dbReference>
<dbReference type="SMART" id="SM00271">
    <property type="entry name" value="DnaJ"/>
    <property type="match status" value="1"/>
</dbReference>
<comment type="caution">
    <text evidence="10">The sequence shown here is derived from an EMBL/GenBank/DDBJ whole genome shotgun (WGS) entry which is preliminary data.</text>
</comment>
<dbReference type="InterPro" id="IPR013766">
    <property type="entry name" value="Thioredoxin_domain"/>
</dbReference>
<dbReference type="Gene3D" id="3.40.30.10">
    <property type="entry name" value="Glutaredoxin"/>
    <property type="match status" value="6"/>
</dbReference>
<accession>A0AAV5W995</accession>
<sequence length="787" mass="88933">FQGMRIYTALLLSFLGSFALADDFYALLGVAKDADDRTIRRAFKKIAVLKHPDKNPGDENAHAEFVKINKAYEVLKDEELRKKYDQYGEEGLKDDFQGGGQQYQNWQFYNDNFGIYDEDQEIATLSRADFQKNVIDSGEIWFVNFYSTFCSHCHTLAPTWRKFAAVMEGVIRIGAVNCAEDPGLCQSQRVMGYPALMLYPSGTLFQGVRDTEVLVEFAMRYVKAEILHLTKDNYVALTEEWRDYADKPWIVDFCDDTDRCLSPLNRRKLSAMLAGLVNVGTVNCVHGQADELCEELGRTEGVVYYPAGNLDTHSEKVLDSLDPKELAAASLSYMPPVEKMQPDDVREMFDHEEAIGQGTLIYFVNAAADVPDEMKKLPIQFPHIKIHYAECSKMVDLCQKYLDPAKLPTAVLFKKNIGYDINYGKSSSFRDVSSFIRESSVSPLVVLSSERAHAAISSGELWMIDYFAPWCPPCMRLLGELRRLHSTLEEGSEMVHLKIGTVDCTKYKSVCEQAGVQSYPSSLLHFDGKSFRSVGSHGAEQIVDFIDNSLHPSVVELTPESFKELVENRGADETWIVDYFAPWCGPCQQLAPEYQKVARGFTDEEEAKLHFGSIDCQAHGTFCGQQGVRGYPTIRAYAHGGAAHKDYPPNMWRNADSISRWVYTLLPSLVIDMGNEFLTDVLPSSEPWLVDFYAPWCGHCVQFAPYFEQIAKALEGRVKLAKINCDQWPGVCSSVQIRAFPTIRFFLGSTNGYAQDHFGLAIQSHHRDQIIAIIEQQLQTRQIRDEL</sequence>
<dbReference type="SUPFAM" id="SSF46565">
    <property type="entry name" value="Chaperone J-domain"/>
    <property type="match status" value="1"/>
</dbReference>
<dbReference type="PROSITE" id="PS51352">
    <property type="entry name" value="THIOREDOXIN_2"/>
    <property type="match status" value="3"/>
</dbReference>
<dbReference type="PANTHER" id="PTHR44340">
    <property type="entry name" value="DNAJ HOMOLOG SUBFAMILY C MEMBER 10"/>
    <property type="match status" value="1"/>
</dbReference>
<dbReference type="InterPro" id="IPR018253">
    <property type="entry name" value="DnaJ_domain_CS"/>
</dbReference>
<feature type="domain" description="J" evidence="8">
    <location>
        <begin position="23"/>
        <end position="88"/>
    </location>
</feature>
<feature type="domain" description="Thioredoxin" evidence="9">
    <location>
        <begin position="97"/>
        <end position="224"/>
    </location>
</feature>
<dbReference type="Pfam" id="PF00085">
    <property type="entry name" value="Thioredoxin"/>
    <property type="match status" value="4"/>
</dbReference>
<dbReference type="PRINTS" id="PR00421">
    <property type="entry name" value="THIOREDOXIN"/>
</dbReference>